<sequence length="325" mass="34122">MAQKYSYWPLAIFMAIVIVSAGGAGAYLYYHSKLSPTKPLLSVELGDNVTVNYIGYFGSGPQSGAIFDTSLWSVANNSNLKKSLEFTNRGSEAAYTPLGVHVGPTAPSGGYVVHNTTFNTVITGFWKGMLGMTGNVSRSISIPPSLGYGNGQAGCYQSNPLVYTIPTTNRIALSTFHTQYPNATAMTGAQFADPQYGWTDYVLSANASWVVVQYHPTLGQLSSPYGYPEQVTNISTASGGAGTITLTSLLAPSQAGLVLGKLPSSASTVCSANKFIVSSISPATNTQVWNFNAEVMGQTLVFVITVLNIYPGPNHTGGSAGSGGY</sequence>
<dbReference type="Pfam" id="PF00254">
    <property type="entry name" value="FKBP_C"/>
    <property type="match status" value="1"/>
</dbReference>
<proteinExistence type="predicted"/>
<dbReference type="InterPro" id="IPR001179">
    <property type="entry name" value="PPIase_FKBP_dom"/>
</dbReference>
<organism evidence="3">
    <name type="scientific">mine drainage metagenome</name>
    <dbReference type="NCBI Taxonomy" id="410659"/>
    <lineage>
        <taxon>unclassified sequences</taxon>
        <taxon>metagenomes</taxon>
        <taxon>ecological metagenomes</taxon>
    </lineage>
</organism>
<dbReference type="PROSITE" id="PS50059">
    <property type="entry name" value="FKBP_PPIASE"/>
    <property type="match status" value="1"/>
</dbReference>
<keyword evidence="3" id="KW-0413">Isomerase</keyword>
<evidence type="ECO:0000259" key="2">
    <source>
        <dbReference type="PROSITE" id="PS50059"/>
    </source>
</evidence>
<dbReference type="Gene3D" id="3.10.50.40">
    <property type="match status" value="1"/>
</dbReference>
<reference evidence="3" key="1">
    <citation type="submission" date="2013-08" db="EMBL/GenBank/DDBJ databases">
        <authorList>
            <person name="Mendez C."/>
            <person name="Richter M."/>
            <person name="Ferrer M."/>
            <person name="Sanchez J."/>
        </authorList>
    </citation>
    <scope>NUCLEOTIDE SEQUENCE</scope>
</reference>
<dbReference type="AlphaFoldDB" id="T1BUW0"/>
<keyword evidence="1" id="KW-0472">Membrane</keyword>
<evidence type="ECO:0000313" key="3">
    <source>
        <dbReference type="EMBL" id="EQD57725.1"/>
    </source>
</evidence>
<keyword evidence="1" id="KW-1133">Transmembrane helix</keyword>
<comment type="caution">
    <text evidence="3">The sequence shown here is derived from an EMBL/GenBank/DDBJ whole genome shotgun (WGS) entry which is preliminary data.</text>
</comment>
<gene>
    <name evidence="3" type="ORF">B1B_08666</name>
</gene>
<protein>
    <submittedName>
        <fullName evidence="3">Peptidylprolyl isomerase</fullName>
    </submittedName>
</protein>
<dbReference type="InterPro" id="IPR046357">
    <property type="entry name" value="PPIase_dom_sf"/>
</dbReference>
<dbReference type="SUPFAM" id="SSF54534">
    <property type="entry name" value="FKBP-like"/>
    <property type="match status" value="1"/>
</dbReference>
<dbReference type="EMBL" id="AUZY01005674">
    <property type="protein sequence ID" value="EQD57725.1"/>
    <property type="molecule type" value="Genomic_DNA"/>
</dbReference>
<dbReference type="GO" id="GO:0003755">
    <property type="term" value="F:peptidyl-prolyl cis-trans isomerase activity"/>
    <property type="evidence" value="ECO:0007669"/>
    <property type="project" value="InterPro"/>
</dbReference>
<reference evidence="3" key="2">
    <citation type="journal article" date="2014" name="ISME J.">
        <title>Microbial stratification in low pH oxic and suboxic macroscopic growths along an acid mine drainage.</title>
        <authorList>
            <person name="Mendez-Garcia C."/>
            <person name="Mesa V."/>
            <person name="Sprenger R.R."/>
            <person name="Richter M."/>
            <person name="Diez M.S."/>
            <person name="Solano J."/>
            <person name="Bargiela R."/>
            <person name="Golyshina O.V."/>
            <person name="Manteca A."/>
            <person name="Ramos J.L."/>
            <person name="Gallego J.R."/>
            <person name="Llorente I."/>
            <person name="Martins Dos Santos V.A."/>
            <person name="Jensen O.N."/>
            <person name="Pelaez A.I."/>
            <person name="Sanchez J."/>
            <person name="Ferrer M."/>
        </authorList>
    </citation>
    <scope>NUCLEOTIDE SEQUENCE</scope>
</reference>
<name>T1BUW0_9ZZZZ</name>
<evidence type="ECO:0000256" key="1">
    <source>
        <dbReference type="SAM" id="Phobius"/>
    </source>
</evidence>
<accession>T1BUW0</accession>
<feature type="transmembrane region" description="Helical" evidence="1">
    <location>
        <begin position="6"/>
        <end position="30"/>
    </location>
</feature>
<keyword evidence="1" id="KW-0812">Transmembrane</keyword>
<feature type="domain" description="PPIase FKBP-type" evidence="2">
    <location>
        <begin position="46"/>
        <end position="166"/>
    </location>
</feature>